<name>A0A8J6N0T1_9DELT</name>
<comment type="caution">
    <text evidence="7">The sequence shown here is derived from an EMBL/GenBank/DDBJ whole genome shotgun (WGS) entry which is preliminary data.</text>
</comment>
<dbReference type="GO" id="GO:0005886">
    <property type="term" value="C:plasma membrane"/>
    <property type="evidence" value="ECO:0007669"/>
    <property type="project" value="InterPro"/>
</dbReference>
<keyword evidence="4 5" id="KW-0472">Membrane</keyword>
<accession>A0A8J6N0T1</accession>
<evidence type="ECO:0000256" key="4">
    <source>
        <dbReference type="ARBA" id="ARBA00023136"/>
    </source>
</evidence>
<gene>
    <name evidence="7" type="ORF">H8E19_11035</name>
</gene>
<keyword evidence="3 5" id="KW-1133">Transmembrane helix</keyword>
<protein>
    <submittedName>
        <fullName evidence="7">LapA family protein</fullName>
    </submittedName>
</protein>
<evidence type="ECO:0000313" key="7">
    <source>
        <dbReference type="EMBL" id="MBC8177927.1"/>
    </source>
</evidence>
<evidence type="ECO:0000259" key="6">
    <source>
        <dbReference type="Pfam" id="PF06305"/>
    </source>
</evidence>
<dbReference type="AlphaFoldDB" id="A0A8J6N0T1"/>
<keyword evidence="1" id="KW-1003">Cell membrane</keyword>
<evidence type="ECO:0000256" key="3">
    <source>
        <dbReference type="ARBA" id="ARBA00022989"/>
    </source>
</evidence>
<keyword evidence="2 5" id="KW-0812">Transmembrane</keyword>
<organism evidence="7 8">
    <name type="scientific">Candidatus Desulfacyla euxinica</name>
    <dbReference type="NCBI Taxonomy" id="2841693"/>
    <lineage>
        <taxon>Bacteria</taxon>
        <taxon>Deltaproteobacteria</taxon>
        <taxon>Candidatus Desulfacyla</taxon>
    </lineage>
</organism>
<sequence length="88" mass="9982">MYLSLIIAFLLLLGIIAASIQNSMSLEFKFITWKLQISLTALIFYSSIVGAAIVALLTLPRLVSKYLKVRSLKREIIELKKEIVELKK</sequence>
<evidence type="ECO:0000256" key="5">
    <source>
        <dbReference type="SAM" id="Phobius"/>
    </source>
</evidence>
<feature type="transmembrane region" description="Helical" evidence="5">
    <location>
        <begin position="42"/>
        <end position="63"/>
    </location>
</feature>
<dbReference type="Pfam" id="PF06305">
    <property type="entry name" value="LapA_dom"/>
    <property type="match status" value="1"/>
</dbReference>
<evidence type="ECO:0000256" key="2">
    <source>
        <dbReference type="ARBA" id="ARBA00022692"/>
    </source>
</evidence>
<proteinExistence type="predicted"/>
<feature type="domain" description="Lipopolysaccharide assembly protein A" evidence="6">
    <location>
        <begin position="21"/>
        <end position="83"/>
    </location>
</feature>
<dbReference type="InterPro" id="IPR010445">
    <property type="entry name" value="LapA_dom"/>
</dbReference>
<reference evidence="7 8" key="1">
    <citation type="submission" date="2020-08" db="EMBL/GenBank/DDBJ databases">
        <title>Bridging the membrane lipid divide: bacteria of the FCB group superphylum have the potential to synthesize archaeal ether lipids.</title>
        <authorList>
            <person name="Villanueva L."/>
            <person name="Von Meijenfeldt F.A.B."/>
            <person name="Westbye A.B."/>
            <person name="Yadav S."/>
            <person name="Hopmans E.C."/>
            <person name="Dutilh B.E."/>
            <person name="Sinninghe Damste J.S."/>
        </authorList>
    </citation>
    <scope>NUCLEOTIDE SEQUENCE [LARGE SCALE GENOMIC DNA]</scope>
    <source>
        <strain evidence="7">NIOZ-UU27</strain>
    </source>
</reference>
<evidence type="ECO:0000313" key="8">
    <source>
        <dbReference type="Proteomes" id="UP000650524"/>
    </source>
</evidence>
<evidence type="ECO:0000256" key="1">
    <source>
        <dbReference type="ARBA" id="ARBA00022475"/>
    </source>
</evidence>
<dbReference type="Proteomes" id="UP000650524">
    <property type="component" value="Unassembled WGS sequence"/>
</dbReference>
<dbReference type="EMBL" id="JACNJD010000245">
    <property type="protein sequence ID" value="MBC8177927.1"/>
    <property type="molecule type" value="Genomic_DNA"/>
</dbReference>